<dbReference type="EMBL" id="JXTI01000009">
    <property type="protein sequence ID" value="KWX15381.1"/>
    <property type="molecule type" value="Genomic_DNA"/>
</dbReference>
<dbReference type="InterPro" id="IPR003903">
    <property type="entry name" value="UIM_dom"/>
</dbReference>
<dbReference type="InterPro" id="IPR036465">
    <property type="entry name" value="vWFA_dom_sf"/>
</dbReference>
<gene>
    <name evidence="2" type="ORF">QR46_0581</name>
</gene>
<dbReference type="GO" id="GO:0008540">
    <property type="term" value="C:proteasome regulatory particle, base subcomplex"/>
    <property type="evidence" value="ECO:0007669"/>
    <property type="project" value="TreeGrafter"/>
</dbReference>
<evidence type="ECO:0000256" key="1">
    <source>
        <dbReference type="SAM" id="MobiDB-lite"/>
    </source>
</evidence>
<evidence type="ECO:0008006" key="4">
    <source>
        <dbReference type="Google" id="ProtNLM"/>
    </source>
</evidence>
<organism evidence="2 3">
    <name type="scientific">Giardia duodenalis assemblage B</name>
    <dbReference type="NCBI Taxonomy" id="1394984"/>
    <lineage>
        <taxon>Eukaryota</taxon>
        <taxon>Metamonada</taxon>
        <taxon>Diplomonadida</taxon>
        <taxon>Hexamitidae</taxon>
        <taxon>Giardiinae</taxon>
        <taxon>Giardia</taxon>
    </lineage>
</organism>
<dbReference type="GO" id="GO:0043161">
    <property type="term" value="P:proteasome-mediated ubiquitin-dependent protein catabolic process"/>
    <property type="evidence" value="ECO:0007669"/>
    <property type="project" value="TreeGrafter"/>
</dbReference>
<reference evidence="2 3" key="1">
    <citation type="journal article" date="2015" name="Mol. Biochem. Parasitol.">
        <title>Identification of polymorphic genes for use in assemblage B genotyping assays through comparative genomics of multiple assemblage B Giardia duodenalis isolates.</title>
        <authorList>
            <person name="Wielinga C."/>
            <person name="Thompson R.C."/>
            <person name="Monis P."/>
            <person name="Ryan U."/>
        </authorList>
    </citation>
    <scope>NUCLEOTIDE SEQUENCE [LARGE SCALE GENOMIC DNA]</scope>
    <source>
        <strain evidence="2 3">BAH15c1</strain>
    </source>
</reference>
<dbReference type="InterPro" id="IPR027040">
    <property type="entry name" value="PSMD4"/>
</dbReference>
<dbReference type="GO" id="GO:0031593">
    <property type="term" value="F:polyubiquitin modification-dependent protein binding"/>
    <property type="evidence" value="ECO:0007669"/>
    <property type="project" value="TreeGrafter"/>
</dbReference>
<dbReference type="PANTHER" id="PTHR10223">
    <property type="entry name" value="26S PROTEASOME NON-ATPASE REGULATORY SUBUNIT 4"/>
    <property type="match status" value="1"/>
</dbReference>
<dbReference type="OrthoDB" id="1731724at2759"/>
<protein>
    <recommendedName>
        <fullName evidence="4">VWFA domain-containing protein</fullName>
    </recommendedName>
</protein>
<dbReference type="Gene3D" id="3.40.50.410">
    <property type="entry name" value="von Willebrand factor, type A domain"/>
    <property type="match status" value="1"/>
</dbReference>
<accession>A0A132NZ83</accession>
<feature type="compositionally biased region" description="Low complexity" evidence="1">
    <location>
        <begin position="226"/>
        <end position="241"/>
    </location>
</feature>
<name>A0A132NZ83_GIAIN</name>
<dbReference type="GO" id="GO:0005634">
    <property type="term" value="C:nucleus"/>
    <property type="evidence" value="ECO:0007669"/>
    <property type="project" value="TreeGrafter"/>
</dbReference>
<evidence type="ECO:0000313" key="3">
    <source>
        <dbReference type="Proteomes" id="UP000070089"/>
    </source>
</evidence>
<dbReference type="GO" id="GO:0005829">
    <property type="term" value="C:cytosol"/>
    <property type="evidence" value="ECO:0007669"/>
    <property type="project" value="TreeGrafter"/>
</dbReference>
<dbReference type="PANTHER" id="PTHR10223:SF0">
    <property type="entry name" value="26S PROTEASOME NON-ATPASE REGULATORY SUBUNIT 4"/>
    <property type="match status" value="1"/>
</dbReference>
<proteinExistence type="predicted"/>
<sequence length="286" mass="31323">MAQESEACQFLFVQDNHSNSESLASVVGMGRKARLICPLTNDPEHIRESFLRVQSDSLYPVEPPAFLTAIQIALLSLHHRPTQTMAPSIVAFVYSPLGMSMDREDMVHLGKALSNEAVDITFYVFGAHAQTNAQLLQHLVDASATGSNRINATVTHINGSSLYDFLNSYIQTLMLGNMNAVYVDYDEDDIELQLALQLSRQEAEEAAHRNQQHAEQEGTVAEEGQASSTTDALTTTVPPTLKGADGQPSIFGIEREDRPGASQEEQSIDSDDLARDLDAMDDSDPK</sequence>
<comment type="caution">
    <text evidence="2">The sequence shown here is derived from an EMBL/GenBank/DDBJ whole genome shotgun (WGS) entry which is preliminary data.</text>
</comment>
<feature type="compositionally biased region" description="Basic and acidic residues" evidence="1">
    <location>
        <begin position="272"/>
        <end position="286"/>
    </location>
</feature>
<dbReference type="Proteomes" id="UP000070089">
    <property type="component" value="Unassembled WGS sequence"/>
</dbReference>
<feature type="compositionally biased region" description="Basic and acidic residues" evidence="1">
    <location>
        <begin position="203"/>
        <end position="216"/>
    </location>
</feature>
<feature type="region of interest" description="Disordered" evidence="1">
    <location>
        <begin position="203"/>
        <end position="286"/>
    </location>
</feature>
<dbReference type="AlphaFoldDB" id="A0A132NZ83"/>
<dbReference type="PROSITE" id="PS50330">
    <property type="entry name" value="UIM"/>
    <property type="match status" value="1"/>
</dbReference>
<dbReference type="VEuPathDB" id="GiardiaDB:QR46_0581"/>
<evidence type="ECO:0000313" key="2">
    <source>
        <dbReference type="EMBL" id="KWX15381.1"/>
    </source>
</evidence>